<comment type="caution">
    <text evidence="11">The sequence shown here is derived from an EMBL/GenBank/DDBJ whole genome shotgun (WGS) entry which is preliminary data.</text>
</comment>
<dbReference type="InterPro" id="IPR012340">
    <property type="entry name" value="NA-bd_OB-fold"/>
</dbReference>
<dbReference type="CDD" id="cd03259">
    <property type="entry name" value="ABC_Carb_Solutes_like"/>
    <property type="match status" value="1"/>
</dbReference>
<dbReference type="Pfam" id="PF08402">
    <property type="entry name" value="TOBE_2"/>
    <property type="match status" value="1"/>
</dbReference>
<dbReference type="Pfam" id="PF00005">
    <property type="entry name" value="ABC_tran"/>
    <property type="match status" value="1"/>
</dbReference>
<evidence type="ECO:0000313" key="11">
    <source>
        <dbReference type="EMBL" id="SFK85520.1"/>
    </source>
</evidence>
<comment type="similarity">
    <text evidence="1">Belongs to the ABC transporter superfamily.</text>
</comment>
<organism evidence="11 12">
    <name type="scientific">Pseudovibrio ascidiaceicola</name>
    <dbReference type="NCBI Taxonomy" id="285279"/>
    <lineage>
        <taxon>Bacteria</taxon>
        <taxon>Pseudomonadati</taxon>
        <taxon>Pseudomonadota</taxon>
        <taxon>Alphaproteobacteria</taxon>
        <taxon>Hyphomicrobiales</taxon>
        <taxon>Stappiaceae</taxon>
        <taxon>Pseudovibrio</taxon>
    </lineage>
</organism>
<keyword evidence="2" id="KW-0813">Transport</keyword>
<gene>
    <name evidence="11" type="ORF">SAMN04488518_11077</name>
</gene>
<keyword evidence="7" id="KW-0408">Iron</keyword>
<dbReference type="InterPro" id="IPR050093">
    <property type="entry name" value="ABC_SmlMolc_Importer"/>
</dbReference>
<dbReference type="Gene3D" id="3.40.50.300">
    <property type="entry name" value="P-loop containing nucleotide triphosphate hydrolases"/>
    <property type="match status" value="1"/>
</dbReference>
<keyword evidence="6 11" id="KW-0067">ATP-binding</keyword>
<evidence type="ECO:0000256" key="7">
    <source>
        <dbReference type="ARBA" id="ARBA00023004"/>
    </source>
</evidence>
<evidence type="ECO:0000256" key="9">
    <source>
        <dbReference type="ARBA" id="ARBA00023136"/>
    </source>
</evidence>
<dbReference type="InterPro" id="IPR017871">
    <property type="entry name" value="ABC_transporter-like_CS"/>
</dbReference>
<keyword evidence="9" id="KW-0472">Membrane</keyword>
<keyword evidence="8" id="KW-0406">Ion transport</keyword>
<evidence type="ECO:0000256" key="2">
    <source>
        <dbReference type="ARBA" id="ARBA00022448"/>
    </source>
</evidence>
<keyword evidence="4" id="KW-0410">Iron transport</keyword>
<dbReference type="InterPro" id="IPR015853">
    <property type="entry name" value="ABC_transpr_FbpC"/>
</dbReference>
<evidence type="ECO:0000256" key="1">
    <source>
        <dbReference type="ARBA" id="ARBA00005417"/>
    </source>
</evidence>
<dbReference type="EMBL" id="FOSK01000010">
    <property type="protein sequence ID" value="SFK85520.1"/>
    <property type="molecule type" value="Genomic_DNA"/>
</dbReference>
<dbReference type="SUPFAM" id="SSF52540">
    <property type="entry name" value="P-loop containing nucleoside triphosphate hydrolases"/>
    <property type="match status" value="1"/>
</dbReference>
<sequence length="360" mass="39455">MEPGKVAASERLVFDNIYHHYGDLPAVRGVSLSLKSGEVLCLLGHSGCGKTTVLRIAAGVVRQQQGSVRINGSVVADERTFLPPEKRGVGLMFQDYALFPHLTILENVKFGLSDLSSEVAERRARDALHMVGLGQYLDDYPHGLSGGEQQRAALARAMAPRPHTLLMDEPFSGLDSRLRDDVRTQTLDMIKMQGATAVVVTHDPEEALRVGDRIALMRNGEVVQLATPEDIYFRPNSLFAAKFFSDLNEIPGKVVGGRVVTPIGNFSSNGLEEGAHATLCVRPHHLKVCHGEGQFKGRVISRAMAGETDLLDVQVDGIERLLRIRTRDVLQFYPENVIDLCINAENVLVFGRETSVNHSG</sequence>
<protein>
    <submittedName>
        <fullName evidence="11">Iron(III) transport system ATP-binding protein</fullName>
    </submittedName>
</protein>
<dbReference type="PANTHER" id="PTHR42781:SF4">
    <property type="entry name" value="SPERMIDINE_PUTRESCINE IMPORT ATP-BINDING PROTEIN POTA"/>
    <property type="match status" value="1"/>
</dbReference>
<keyword evidence="3" id="KW-1003">Cell membrane</keyword>
<feature type="domain" description="ABC transporter" evidence="10">
    <location>
        <begin position="12"/>
        <end position="244"/>
    </location>
</feature>
<dbReference type="InterPro" id="IPR027417">
    <property type="entry name" value="P-loop_NTPase"/>
</dbReference>
<dbReference type="InterPro" id="IPR003439">
    <property type="entry name" value="ABC_transporter-like_ATP-bd"/>
</dbReference>
<dbReference type="Proteomes" id="UP000199598">
    <property type="component" value="Unassembled WGS sequence"/>
</dbReference>
<reference evidence="11 12" key="1">
    <citation type="submission" date="2016-10" db="EMBL/GenBank/DDBJ databases">
        <authorList>
            <person name="Varghese N."/>
            <person name="Submissions S."/>
        </authorList>
    </citation>
    <scope>NUCLEOTIDE SEQUENCE [LARGE SCALE GENOMIC DNA]</scope>
    <source>
        <strain evidence="11 12">DSM 16392</strain>
    </source>
</reference>
<accession>A0A1I4CY00</accession>
<evidence type="ECO:0000313" key="12">
    <source>
        <dbReference type="Proteomes" id="UP000199598"/>
    </source>
</evidence>
<dbReference type="RefSeq" id="WP_057466249.1">
    <property type="nucleotide sequence ID" value="NZ_FOSK01000010.1"/>
</dbReference>
<dbReference type="PROSITE" id="PS00211">
    <property type="entry name" value="ABC_TRANSPORTER_1"/>
    <property type="match status" value="1"/>
</dbReference>
<proteinExistence type="inferred from homology"/>
<evidence type="ECO:0000256" key="5">
    <source>
        <dbReference type="ARBA" id="ARBA00022741"/>
    </source>
</evidence>
<evidence type="ECO:0000256" key="6">
    <source>
        <dbReference type="ARBA" id="ARBA00022840"/>
    </source>
</evidence>
<dbReference type="SUPFAM" id="SSF50331">
    <property type="entry name" value="MOP-like"/>
    <property type="match status" value="1"/>
</dbReference>
<dbReference type="InterPro" id="IPR008995">
    <property type="entry name" value="Mo/tungstate-bd_C_term_dom"/>
</dbReference>
<dbReference type="Gene3D" id="2.40.50.100">
    <property type="match status" value="1"/>
</dbReference>
<dbReference type="PROSITE" id="PS50893">
    <property type="entry name" value="ABC_TRANSPORTER_2"/>
    <property type="match status" value="1"/>
</dbReference>
<dbReference type="PANTHER" id="PTHR42781">
    <property type="entry name" value="SPERMIDINE/PUTRESCINE IMPORT ATP-BINDING PROTEIN POTA"/>
    <property type="match status" value="1"/>
</dbReference>
<dbReference type="Gene3D" id="2.40.50.140">
    <property type="entry name" value="Nucleic acid-binding proteins"/>
    <property type="match status" value="1"/>
</dbReference>
<keyword evidence="12" id="KW-1185">Reference proteome</keyword>
<evidence type="ECO:0000256" key="4">
    <source>
        <dbReference type="ARBA" id="ARBA00022496"/>
    </source>
</evidence>
<dbReference type="InterPro" id="IPR003593">
    <property type="entry name" value="AAA+_ATPase"/>
</dbReference>
<dbReference type="InterPro" id="IPR013611">
    <property type="entry name" value="Transp-assoc_OB_typ2"/>
</dbReference>
<dbReference type="SMART" id="SM00382">
    <property type="entry name" value="AAA"/>
    <property type="match status" value="1"/>
</dbReference>
<keyword evidence="5" id="KW-0547">Nucleotide-binding</keyword>
<evidence type="ECO:0000256" key="8">
    <source>
        <dbReference type="ARBA" id="ARBA00023065"/>
    </source>
</evidence>
<evidence type="ECO:0000256" key="3">
    <source>
        <dbReference type="ARBA" id="ARBA00022475"/>
    </source>
</evidence>
<evidence type="ECO:0000259" key="10">
    <source>
        <dbReference type="PROSITE" id="PS50893"/>
    </source>
</evidence>
<name>A0A1I4CY00_9HYPH</name>
<dbReference type="GO" id="GO:0005524">
    <property type="term" value="F:ATP binding"/>
    <property type="evidence" value="ECO:0007669"/>
    <property type="project" value="UniProtKB-KW"/>
</dbReference>